<dbReference type="AlphaFoldDB" id="A0ABD0NR33"/>
<comment type="caution">
    <text evidence="2">The sequence shown here is derived from an EMBL/GenBank/DDBJ whole genome shotgun (WGS) entry which is preliminary data.</text>
</comment>
<evidence type="ECO:0000256" key="1">
    <source>
        <dbReference type="SAM" id="MobiDB-lite"/>
    </source>
</evidence>
<feature type="non-terminal residue" evidence="2">
    <location>
        <position position="1"/>
    </location>
</feature>
<reference evidence="2 3" key="1">
    <citation type="submission" date="2024-05" db="EMBL/GenBank/DDBJ databases">
        <title>Genome sequencing and assembly of Indian major carp, Cirrhinus mrigala (Hamilton, 1822).</title>
        <authorList>
            <person name="Mohindra V."/>
            <person name="Chowdhury L.M."/>
            <person name="Lal K."/>
            <person name="Jena J.K."/>
        </authorList>
    </citation>
    <scope>NUCLEOTIDE SEQUENCE [LARGE SCALE GENOMIC DNA]</scope>
    <source>
        <strain evidence="2">CM1030</strain>
        <tissue evidence="2">Blood</tissue>
    </source>
</reference>
<feature type="compositionally biased region" description="Basic and acidic residues" evidence="1">
    <location>
        <begin position="1"/>
        <end position="21"/>
    </location>
</feature>
<proteinExistence type="predicted"/>
<name>A0ABD0NR33_CIRMR</name>
<evidence type="ECO:0000313" key="3">
    <source>
        <dbReference type="Proteomes" id="UP001529510"/>
    </source>
</evidence>
<feature type="region of interest" description="Disordered" evidence="1">
    <location>
        <begin position="1"/>
        <end position="27"/>
    </location>
</feature>
<keyword evidence="3" id="KW-1185">Reference proteome</keyword>
<organism evidence="2 3">
    <name type="scientific">Cirrhinus mrigala</name>
    <name type="common">Mrigala</name>
    <dbReference type="NCBI Taxonomy" id="683832"/>
    <lineage>
        <taxon>Eukaryota</taxon>
        <taxon>Metazoa</taxon>
        <taxon>Chordata</taxon>
        <taxon>Craniata</taxon>
        <taxon>Vertebrata</taxon>
        <taxon>Euteleostomi</taxon>
        <taxon>Actinopterygii</taxon>
        <taxon>Neopterygii</taxon>
        <taxon>Teleostei</taxon>
        <taxon>Ostariophysi</taxon>
        <taxon>Cypriniformes</taxon>
        <taxon>Cyprinidae</taxon>
        <taxon>Labeoninae</taxon>
        <taxon>Labeonini</taxon>
        <taxon>Cirrhinus</taxon>
    </lineage>
</organism>
<evidence type="ECO:0000313" key="2">
    <source>
        <dbReference type="EMBL" id="KAL0164312.1"/>
    </source>
</evidence>
<protein>
    <submittedName>
        <fullName evidence="2">Uncharacterized protein</fullName>
    </submittedName>
</protein>
<accession>A0ABD0NR33</accession>
<gene>
    <name evidence="2" type="ORF">M9458_040065</name>
</gene>
<sequence length="50" mass="5386">REGTNIEVRVEIEAQPRDGRKPSLSSILSSKSLPVNLCVPLNKQGAPTPC</sequence>
<dbReference type="Proteomes" id="UP001529510">
    <property type="component" value="Unassembled WGS sequence"/>
</dbReference>
<feature type="non-terminal residue" evidence="2">
    <location>
        <position position="50"/>
    </location>
</feature>
<dbReference type="EMBL" id="JAMKFB020000020">
    <property type="protein sequence ID" value="KAL0164312.1"/>
    <property type="molecule type" value="Genomic_DNA"/>
</dbReference>